<dbReference type="GO" id="GO:0009245">
    <property type="term" value="P:lipid A biosynthetic process"/>
    <property type="evidence" value="ECO:0007669"/>
    <property type="project" value="UniProtKB-UniRule"/>
</dbReference>
<keyword evidence="8 13" id="KW-0547">Nucleotide-binding</keyword>
<dbReference type="RefSeq" id="WP_244639398.1">
    <property type="nucleotide sequence ID" value="NZ_BMIQ01000002.1"/>
</dbReference>
<comment type="similarity">
    <text evidence="13">Belongs to the LpxK family.</text>
</comment>
<proteinExistence type="inferred from homology"/>
<keyword evidence="15" id="KW-1185">Reference proteome</keyword>
<evidence type="ECO:0000256" key="7">
    <source>
        <dbReference type="ARBA" id="ARBA00022679"/>
    </source>
</evidence>
<evidence type="ECO:0000256" key="9">
    <source>
        <dbReference type="ARBA" id="ARBA00022777"/>
    </source>
</evidence>
<evidence type="ECO:0000256" key="10">
    <source>
        <dbReference type="ARBA" id="ARBA00022840"/>
    </source>
</evidence>
<evidence type="ECO:0000256" key="6">
    <source>
        <dbReference type="ARBA" id="ARBA00022556"/>
    </source>
</evidence>
<evidence type="ECO:0000256" key="12">
    <source>
        <dbReference type="ARBA" id="ARBA00029757"/>
    </source>
</evidence>
<feature type="binding site" evidence="13">
    <location>
        <begin position="54"/>
        <end position="61"/>
    </location>
    <ligand>
        <name>ATP</name>
        <dbReference type="ChEBI" id="CHEBI:30616"/>
    </ligand>
</feature>
<comment type="caution">
    <text evidence="14">The sequence shown here is derived from an EMBL/GenBank/DDBJ whole genome shotgun (WGS) entry which is preliminary data.</text>
</comment>
<reference evidence="14" key="2">
    <citation type="submission" date="2020-09" db="EMBL/GenBank/DDBJ databases">
        <authorList>
            <person name="Sun Q."/>
            <person name="Zhou Y."/>
        </authorList>
    </citation>
    <scope>NUCLEOTIDE SEQUENCE</scope>
    <source>
        <strain evidence="14">CGMCC 1.15367</strain>
    </source>
</reference>
<accession>A0A916ZJP6</accession>
<evidence type="ECO:0000256" key="11">
    <source>
        <dbReference type="ARBA" id="ARBA00023098"/>
    </source>
</evidence>
<dbReference type="PANTHER" id="PTHR42724">
    <property type="entry name" value="TETRAACYLDISACCHARIDE 4'-KINASE"/>
    <property type="match status" value="1"/>
</dbReference>
<evidence type="ECO:0000256" key="13">
    <source>
        <dbReference type="HAMAP-Rule" id="MF_00409"/>
    </source>
</evidence>
<gene>
    <name evidence="13 14" type="primary">lpxK</name>
    <name evidence="14" type="ORF">GCM10011390_18070</name>
</gene>
<dbReference type="PANTHER" id="PTHR42724:SF1">
    <property type="entry name" value="TETRAACYLDISACCHARIDE 4'-KINASE, MITOCHONDRIAL-RELATED"/>
    <property type="match status" value="1"/>
</dbReference>
<evidence type="ECO:0000256" key="8">
    <source>
        <dbReference type="ARBA" id="ARBA00022741"/>
    </source>
</evidence>
<dbReference type="GO" id="GO:0005524">
    <property type="term" value="F:ATP binding"/>
    <property type="evidence" value="ECO:0007669"/>
    <property type="project" value="UniProtKB-UniRule"/>
</dbReference>
<reference evidence="14" key="1">
    <citation type="journal article" date="2014" name="Int. J. Syst. Evol. Microbiol.">
        <title>Complete genome sequence of Corynebacterium casei LMG S-19264T (=DSM 44701T), isolated from a smear-ripened cheese.</title>
        <authorList>
            <consortium name="US DOE Joint Genome Institute (JGI-PGF)"/>
            <person name="Walter F."/>
            <person name="Albersmeier A."/>
            <person name="Kalinowski J."/>
            <person name="Ruckert C."/>
        </authorList>
    </citation>
    <scope>NUCLEOTIDE SEQUENCE</scope>
    <source>
        <strain evidence="14">CGMCC 1.15367</strain>
    </source>
</reference>
<dbReference type="GO" id="GO:0005886">
    <property type="term" value="C:plasma membrane"/>
    <property type="evidence" value="ECO:0007669"/>
    <property type="project" value="TreeGrafter"/>
</dbReference>
<dbReference type="EC" id="2.7.1.130" evidence="3 13"/>
<dbReference type="InterPro" id="IPR003758">
    <property type="entry name" value="LpxK"/>
</dbReference>
<evidence type="ECO:0000256" key="3">
    <source>
        <dbReference type="ARBA" id="ARBA00012071"/>
    </source>
</evidence>
<evidence type="ECO:0000313" key="15">
    <source>
        <dbReference type="Proteomes" id="UP000644699"/>
    </source>
</evidence>
<evidence type="ECO:0000256" key="1">
    <source>
        <dbReference type="ARBA" id="ARBA00002274"/>
    </source>
</evidence>
<evidence type="ECO:0000313" key="14">
    <source>
        <dbReference type="EMBL" id="GGD99644.1"/>
    </source>
</evidence>
<keyword evidence="6 13" id="KW-0441">Lipid A biosynthesis</keyword>
<dbReference type="AlphaFoldDB" id="A0A916ZJP6"/>
<dbReference type="GO" id="GO:0009244">
    <property type="term" value="P:lipopolysaccharide core region biosynthetic process"/>
    <property type="evidence" value="ECO:0007669"/>
    <property type="project" value="TreeGrafter"/>
</dbReference>
<dbReference type="GO" id="GO:0009029">
    <property type="term" value="F:lipid-A 4'-kinase activity"/>
    <property type="evidence" value="ECO:0007669"/>
    <property type="project" value="UniProtKB-UniRule"/>
</dbReference>
<keyword evidence="11 13" id="KW-0443">Lipid metabolism</keyword>
<sequence length="341" mass="36217">MAGETPGFWWREAGWQAKLLGPAAALYGTVAARRLDRGERAETGLPVLCVGNFTIGGGGKTPTAIALAGAARAEGLVPGFVSRGHGGTAREAVLVDLHHHHAGLVGDEPMLLARHAPTAVAVDRKRAAALLAAQGVDFLIMDDGFQSARLAVDFALIVIDAGRGLGNARVLPAGPLRAPLGPQIRHADALLVIGKGSAGDGAIRRTAKGGKPVHEAVLRAETVEHLRGRRLFAFAGIADPGKFYRTIRELGLDLAGRRDFPDHHPFTLEDMADLREEAARAGARLVTTEKDAVRLEARGAEGRAFRAEIEVLGVALAFEPAGLGRRFVRETLAAFKRRRLR</sequence>
<name>A0A916ZJP6_9HYPH</name>
<dbReference type="EMBL" id="BMIQ01000002">
    <property type="protein sequence ID" value="GGD99644.1"/>
    <property type="molecule type" value="Genomic_DNA"/>
</dbReference>
<evidence type="ECO:0000256" key="5">
    <source>
        <dbReference type="ARBA" id="ARBA00022516"/>
    </source>
</evidence>
<keyword evidence="5 13" id="KW-0444">Lipid biosynthesis</keyword>
<keyword evidence="9 13" id="KW-0418">Kinase</keyword>
<dbReference type="SUPFAM" id="SSF52540">
    <property type="entry name" value="P-loop containing nucleoside triphosphate hydrolases"/>
    <property type="match status" value="1"/>
</dbReference>
<comment type="catalytic activity">
    <reaction evidence="13">
        <text>a lipid A disaccharide + ATP = a lipid IVA + ADP + H(+)</text>
        <dbReference type="Rhea" id="RHEA:67840"/>
        <dbReference type="ChEBI" id="CHEBI:15378"/>
        <dbReference type="ChEBI" id="CHEBI:30616"/>
        <dbReference type="ChEBI" id="CHEBI:176343"/>
        <dbReference type="ChEBI" id="CHEBI:176425"/>
        <dbReference type="ChEBI" id="CHEBI:456216"/>
        <dbReference type="EC" id="2.7.1.130"/>
    </reaction>
</comment>
<dbReference type="HAMAP" id="MF_00409">
    <property type="entry name" value="LpxK"/>
    <property type="match status" value="1"/>
</dbReference>
<organism evidence="14 15">
    <name type="scientific">Aureimonas endophytica</name>
    <dbReference type="NCBI Taxonomy" id="2027858"/>
    <lineage>
        <taxon>Bacteria</taxon>
        <taxon>Pseudomonadati</taxon>
        <taxon>Pseudomonadota</taxon>
        <taxon>Alphaproteobacteria</taxon>
        <taxon>Hyphomicrobiales</taxon>
        <taxon>Aurantimonadaceae</taxon>
        <taxon>Aureimonas</taxon>
    </lineage>
</organism>
<evidence type="ECO:0000256" key="2">
    <source>
        <dbReference type="ARBA" id="ARBA00004870"/>
    </source>
</evidence>
<keyword evidence="7 13" id="KW-0808">Transferase</keyword>
<dbReference type="Pfam" id="PF02606">
    <property type="entry name" value="LpxK"/>
    <property type="match status" value="1"/>
</dbReference>
<dbReference type="NCBIfam" id="TIGR00682">
    <property type="entry name" value="lpxK"/>
    <property type="match status" value="1"/>
</dbReference>
<comment type="function">
    <text evidence="1 13">Transfers the gamma-phosphate of ATP to the 4'-position of a tetraacyldisaccharide 1-phosphate intermediate (termed DS-1-P) to form tetraacyldisaccharide 1,4'-bis-phosphate (lipid IVA).</text>
</comment>
<dbReference type="Proteomes" id="UP000644699">
    <property type="component" value="Unassembled WGS sequence"/>
</dbReference>
<dbReference type="InterPro" id="IPR027417">
    <property type="entry name" value="P-loop_NTPase"/>
</dbReference>
<evidence type="ECO:0000256" key="4">
    <source>
        <dbReference type="ARBA" id="ARBA00016436"/>
    </source>
</evidence>
<keyword evidence="10 13" id="KW-0067">ATP-binding</keyword>
<comment type="pathway">
    <text evidence="2 13">Glycolipid biosynthesis; lipid IV(A) biosynthesis; lipid IV(A) from (3R)-3-hydroxytetradecanoyl-[acyl-carrier-protein] and UDP-N-acetyl-alpha-D-glucosamine: step 6/6.</text>
</comment>
<protein>
    <recommendedName>
        <fullName evidence="4 13">Tetraacyldisaccharide 4'-kinase</fullName>
        <ecNumber evidence="3 13">2.7.1.130</ecNumber>
    </recommendedName>
    <alternativeName>
        <fullName evidence="12 13">Lipid A 4'-kinase</fullName>
    </alternativeName>
</protein>